<evidence type="ECO:0000313" key="2">
    <source>
        <dbReference type="Proteomes" id="UP001354989"/>
    </source>
</evidence>
<evidence type="ECO:0008006" key="3">
    <source>
        <dbReference type="Google" id="ProtNLM"/>
    </source>
</evidence>
<dbReference type="Gene3D" id="3.40.50.1820">
    <property type="entry name" value="alpha/beta hydrolase"/>
    <property type="match status" value="1"/>
</dbReference>
<dbReference type="InterPro" id="IPR007398">
    <property type="entry name" value="BioG"/>
</dbReference>
<gene>
    <name evidence="1" type="ORF">PEPS_47950</name>
</gene>
<keyword evidence="1" id="KW-0614">Plasmid</keyword>
<dbReference type="SUPFAM" id="SSF53474">
    <property type="entry name" value="alpha/beta-Hydrolases"/>
    <property type="match status" value="1"/>
</dbReference>
<geneLocation type="plasmid" evidence="1 2">
    <name>pPPrrn</name>
</geneLocation>
<proteinExistence type="predicted"/>
<reference evidence="1 2" key="1">
    <citation type="submission" date="2021-12" db="EMBL/GenBank/DDBJ databases">
        <title>Genome sequencing of bacteria with rrn-lacking chromosome and rrn-plasmid.</title>
        <authorList>
            <person name="Anda M."/>
            <person name="Iwasaki W."/>
        </authorList>
    </citation>
    <scope>NUCLEOTIDE SEQUENCE [LARGE SCALE GENOMIC DNA]</scope>
    <source>
        <strain evidence="1 2">NBRC 101262</strain>
        <plasmid evidence="1 2">pPPrrn</plasmid>
    </source>
</reference>
<keyword evidence="2" id="KW-1185">Reference proteome</keyword>
<protein>
    <recommendedName>
        <fullName evidence="3">DUF452 family protein</fullName>
    </recommendedName>
</protein>
<dbReference type="Proteomes" id="UP001354989">
    <property type="component" value="Plasmid pPPrrn"/>
</dbReference>
<dbReference type="RefSeq" id="WP_338399685.1">
    <property type="nucleotide sequence ID" value="NZ_AP025304.1"/>
</dbReference>
<evidence type="ECO:0000313" key="1">
    <source>
        <dbReference type="EMBL" id="BDD02515.1"/>
    </source>
</evidence>
<accession>A0ABN6LH88</accession>
<dbReference type="Pfam" id="PF04301">
    <property type="entry name" value="BioG"/>
    <property type="match status" value="1"/>
</dbReference>
<dbReference type="EMBL" id="AP025304">
    <property type="protein sequence ID" value="BDD02515.1"/>
    <property type="molecule type" value="Genomic_DNA"/>
</dbReference>
<name>A0ABN6LH88_9BACT</name>
<sequence>MKTHWAVNENRAELMLFFCGWGQDPAPLKHLLSEQFDVLLIYDYRTIEPQMIEEQTARYHQVHIVAWSMGVWVANQYFEALLKQAKSTTAINGTCQPIHDQFGIPEAIYQGTLDHFSEKNRDRFFLRMCGGRSGMASYSAPMRTLEDQQEELDQLQQLVKQQPAKSPLFQRAIVSDQDLIMPTEHQANYWQQFPAVDLKRIEGAHYPFGGWECWDVLVDG</sequence>
<dbReference type="InterPro" id="IPR029058">
    <property type="entry name" value="AB_hydrolase_fold"/>
</dbReference>
<organism evidence="1 2">
    <name type="scientific">Persicobacter psychrovividus</name>
    <dbReference type="NCBI Taxonomy" id="387638"/>
    <lineage>
        <taxon>Bacteria</taxon>
        <taxon>Pseudomonadati</taxon>
        <taxon>Bacteroidota</taxon>
        <taxon>Cytophagia</taxon>
        <taxon>Cytophagales</taxon>
        <taxon>Persicobacteraceae</taxon>
        <taxon>Persicobacter</taxon>
    </lineage>
</organism>